<dbReference type="RefSeq" id="WP_144033764.1">
    <property type="nucleotide sequence ID" value="NZ_FZOS01000008.1"/>
</dbReference>
<sequence>MRKATMACAFMASVLLTSGAVAQERDRDKTPRTPPAGWTEIGNSHAKHMSDNDTIKVFAPNNKFRQLKVAVADASLHVKEMIVVYDDGGKENVPIRYVVQKGSESDALDLQRPGRPIRQVDFKYDTRGWLHGSADVFLYGR</sequence>
<name>A0A239FBL6_9SPHN</name>
<gene>
    <name evidence="3" type="ORF">SAMN06295912_108165</name>
</gene>
<evidence type="ECO:0000256" key="1">
    <source>
        <dbReference type="SAM" id="MobiDB-lite"/>
    </source>
</evidence>
<evidence type="ECO:0000256" key="2">
    <source>
        <dbReference type="SAM" id="SignalP"/>
    </source>
</evidence>
<dbReference type="EMBL" id="FZOS01000008">
    <property type="protein sequence ID" value="SNS54289.1"/>
    <property type="molecule type" value="Genomic_DNA"/>
</dbReference>
<keyword evidence="4" id="KW-1185">Reference proteome</keyword>
<feature type="chain" id="PRO_5012602193" evidence="2">
    <location>
        <begin position="23"/>
        <end position="141"/>
    </location>
</feature>
<dbReference type="AlphaFoldDB" id="A0A239FBL6"/>
<evidence type="ECO:0000313" key="4">
    <source>
        <dbReference type="Proteomes" id="UP000198281"/>
    </source>
</evidence>
<dbReference type="Proteomes" id="UP000198281">
    <property type="component" value="Unassembled WGS sequence"/>
</dbReference>
<feature type="signal peptide" evidence="2">
    <location>
        <begin position="1"/>
        <end position="22"/>
    </location>
</feature>
<proteinExistence type="predicted"/>
<dbReference type="OrthoDB" id="7573906at2"/>
<accession>A0A239FBL6</accession>
<organism evidence="3 4">
    <name type="scientific">Edaphosphingomonas laterariae</name>
    <dbReference type="NCBI Taxonomy" id="861865"/>
    <lineage>
        <taxon>Bacteria</taxon>
        <taxon>Pseudomonadati</taxon>
        <taxon>Pseudomonadota</taxon>
        <taxon>Alphaproteobacteria</taxon>
        <taxon>Sphingomonadales</taxon>
        <taxon>Rhizorhabdaceae</taxon>
        <taxon>Edaphosphingomonas</taxon>
    </lineage>
</organism>
<keyword evidence="2" id="KW-0732">Signal</keyword>
<reference evidence="4" key="1">
    <citation type="submission" date="2017-06" db="EMBL/GenBank/DDBJ databases">
        <authorList>
            <person name="Varghese N."/>
            <person name="Submissions S."/>
        </authorList>
    </citation>
    <scope>NUCLEOTIDE SEQUENCE [LARGE SCALE GENOMIC DNA]</scope>
    <source>
        <strain evidence="4">LNB2</strain>
    </source>
</reference>
<feature type="region of interest" description="Disordered" evidence="1">
    <location>
        <begin position="22"/>
        <end position="47"/>
    </location>
</feature>
<evidence type="ECO:0000313" key="3">
    <source>
        <dbReference type="EMBL" id="SNS54289.1"/>
    </source>
</evidence>
<protein>
    <submittedName>
        <fullName evidence="3">Uncharacterized protein</fullName>
    </submittedName>
</protein>